<feature type="compositionally biased region" description="Polar residues" evidence="1">
    <location>
        <begin position="1"/>
        <end position="10"/>
    </location>
</feature>
<protein>
    <submittedName>
        <fullName evidence="2">Uncharacterized protein</fullName>
    </submittedName>
</protein>
<evidence type="ECO:0000313" key="2">
    <source>
        <dbReference type="EMBL" id="TFK51354.1"/>
    </source>
</evidence>
<accession>A0A5C3N157</accession>
<dbReference type="EMBL" id="ML213511">
    <property type="protein sequence ID" value="TFK51354.1"/>
    <property type="molecule type" value="Genomic_DNA"/>
</dbReference>
<evidence type="ECO:0000313" key="3">
    <source>
        <dbReference type="Proteomes" id="UP000305948"/>
    </source>
</evidence>
<dbReference type="Proteomes" id="UP000305948">
    <property type="component" value="Unassembled WGS sequence"/>
</dbReference>
<evidence type="ECO:0000256" key="1">
    <source>
        <dbReference type="SAM" id="MobiDB-lite"/>
    </source>
</evidence>
<feature type="region of interest" description="Disordered" evidence="1">
    <location>
        <begin position="188"/>
        <end position="361"/>
    </location>
</feature>
<feature type="compositionally biased region" description="Gly residues" evidence="1">
    <location>
        <begin position="349"/>
        <end position="358"/>
    </location>
</feature>
<name>A0A5C3N157_9AGAM</name>
<reference evidence="2 3" key="1">
    <citation type="journal article" date="2019" name="Nat. Ecol. Evol.">
        <title>Megaphylogeny resolves global patterns of mushroom evolution.</title>
        <authorList>
            <person name="Varga T."/>
            <person name="Krizsan K."/>
            <person name="Foldi C."/>
            <person name="Dima B."/>
            <person name="Sanchez-Garcia M."/>
            <person name="Sanchez-Ramirez S."/>
            <person name="Szollosi G.J."/>
            <person name="Szarkandi J.G."/>
            <person name="Papp V."/>
            <person name="Albert L."/>
            <person name="Andreopoulos W."/>
            <person name="Angelini C."/>
            <person name="Antonin V."/>
            <person name="Barry K.W."/>
            <person name="Bougher N.L."/>
            <person name="Buchanan P."/>
            <person name="Buyck B."/>
            <person name="Bense V."/>
            <person name="Catcheside P."/>
            <person name="Chovatia M."/>
            <person name="Cooper J."/>
            <person name="Damon W."/>
            <person name="Desjardin D."/>
            <person name="Finy P."/>
            <person name="Geml J."/>
            <person name="Haridas S."/>
            <person name="Hughes K."/>
            <person name="Justo A."/>
            <person name="Karasinski D."/>
            <person name="Kautmanova I."/>
            <person name="Kiss B."/>
            <person name="Kocsube S."/>
            <person name="Kotiranta H."/>
            <person name="LaButti K.M."/>
            <person name="Lechner B.E."/>
            <person name="Liimatainen K."/>
            <person name="Lipzen A."/>
            <person name="Lukacs Z."/>
            <person name="Mihaltcheva S."/>
            <person name="Morgado L.N."/>
            <person name="Niskanen T."/>
            <person name="Noordeloos M.E."/>
            <person name="Ohm R.A."/>
            <person name="Ortiz-Santana B."/>
            <person name="Ovrebo C."/>
            <person name="Racz N."/>
            <person name="Riley R."/>
            <person name="Savchenko A."/>
            <person name="Shiryaev A."/>
            <person name="Soop K."/>
            <person name="Spirin V."/>
            <person name="Szebenyi C."/>
            <person name="Tomsovsky M."/>
            <person name="Tulloss R.E."/>
            <person name="Uehling J."/>
            <person name="Grigoriev I.V."/>
            <person name="Vagvolgyi C."/>
            <person name="Papp T."/>
            <person name="Martin F.M."/>
            <person name="Miettinen O."/>
            <person name="Hibbett D.S."/>
            <person name="Nagy L.G."/>
        </authorList>
    </citation>
    <scope>NUCLEOTIDE SEQUENCE [LARGE SCALE GENOMIC DNA]</scope>
    <source>
        <strain evidence="2 3">OMC1185</strain>
    </source>
</reference>
<sequence>MADSTSNRTARTPAEGETTIQRPASLYLSRSNPADAPLELALADPPHSRGRSADAAPYTTPAWTQPSSSSAPDTSARSAGTMIPPTASFYDPDQAVQHEGQDYQRWLDAYAQGQMQYGTNVPSQLPASAYPTGADMHPPIHHPAPQMQNQYHYVQSQHYAPAPSHGFDQAQYQRRGTIRGPNVVSGMPTTNPLDGAIPYQPEYQTPNRSPNEPGIYFQINNDFNFTSDNPQPQTHYPSSTQHTPDPMSASTNYTPSSSYADLHQSSVSPPGSGWPEDVPPSRPAPSASGRPQISTTAGAPRSERIRAAPANATGKRERPSAAGRGRKRTRKEGEGANESDSSSDDEAGAAGGGGGGGRSTRLIRVHSDSLEVSWPGSIFGPACGVKLQPTHLPMRGGLNLALPLMARTAFAPNAEGGLHRLGRFVSPRAGVTLAPGCDPLSPAFRFAITLISWIY</sequence>
<feature type="region of interest" description="Disordered" evidence="1">
    <location>
        <begin position="1"/>
        <end position="96"/>
    </location>
</feature>
<feature type="compositionally biased region" description="Polar residues" evidence="1">
    <location>
        <begin position="18"/>
        <end position="32"/>
    </location>
</feature>
<dbReference type="OrthoDB" id="2757121at2759"/>
<feature type="compositionally biased region" description="Low complexity" evidence="1">
    <location>
        <begin position="67"/>
        <end position="79"/>
    </location>
</feature>
<gene>
    <name evidence="2" type="ORF">OE88DRAFT_1537795</name>
</gene>
<organism evidence="2 3">
    <name type="scientific">Heliocybe sulcata</name>
    <dbReference type="NCBI Taxonomy" id="5364"/>
    <lineage>
        <taxon>Eukaryota</taxon>
        <taxon>Fungi</taxon>
        <taxon>Dikarya</taxon>
        <taxon>Basidiomycota</taxon>
        <taxon>Agaricomycotina</taxon>
        <taxon>Agaricomycetes</taxon>
        <taxon>Gloeophyllales</taxon>
        <taxon>Gloeophyllaceae</taxon>
        <taxon>Heliocybe</taxon>
    </lineage>
</organism>
<proteinExistence type="predicted"/>
<dbReference type="AlphaFoldDB" id="A0A5C3N157"/>
<feature type="compositionally biased region" description="Low complexity" evidence="1">
    <location>
        <begin position="33"/>
        <end position="45"/>
    </location>
</feature>
<keyword evidence="3" id="KW-1185">Reference proteome</keyword>
<feature type="compositionally biased region" description="Polar residues" evidence="1">
    <location>
        <begin position="218"/>
        <end position="269"/>
    </location>
</feature>
<feature type="compositionally biased region" description="Acidic residues" evidence="1">
    <location>
        <begin position="335"/>
        <end position="347"/>
    </location>
</feature>